<accession>A0ABU1GZ45</accession>
<comment type="caution">
    <text evidence="9">The sequence shown here is derived from an EMBL/GenBank/DDBJ whole genome shotgun (WGS) entry which is preliminary data.</text>
</comment>
<keyword evidence="2" id="KW-0813">Transport</keyword>
<protein>
    <submittedName>
        <fullName evidence="9">MFS transporter</fullName>
    </submittedName>
</protein>
<organism evidence="9 10">
    <name type="scientific">Larsenimonas suaedae</name>
    <dbReference type="NCBI Taxonomy" id="1851019"/>
    <lineage>
        <taxon>Bacteria</taxon>
        <taxon>Pseudomonadati</taxon>
        <taxon>Pseudomonadota</taxon>
        <taxon>Gammaproteobacteria</taxon>
        <taxon>Oceanospirillales</taxon>
        <taxon>Halomonadaceae</taxon>
        <taxon>Larsenimonas</taxon>
    </lineage>
</organism>
<dbReference type="CDD" id="cd17472">
    <property type="entry name" value="MFS_YajR_like"/>
    <property type="match status" value="1"/>
</dbReference>
<feature type="transmembrane region" description="Helical" evidence="7">
    <location>
        <begin position="250"/>
        <end position="270"/>
    </location>
</feature>
<feature type="transmembrane region" description="Helical" evidence="7">
    <location>
        <begin position="21"/>
        <end position="39"/>
    </location>
</feature>
<keyword evidence="3" id="KW-1003">Cell membrane</keyword>
<dbReference type="Proteomes" id="UP001269375">
    <property type="component" value="Unassembled WGS sequence"/>
</dbReference>
<feature type="transmembrane region" description="Helical" evidence="7">
    <location>
        <begin position="368"/>
        <end position="387"/>
    </location>
</feature>
<evidence type="ECO:0000313" key="10">
    <source>
        <dbReference type="Proteomes" id="UP001269375"/>
    </source>
</evidence>
<keyword evidence="4 7" id="KW-0812">Transmembrane</keyword>
<feature type="transmembrane region" description="Helical" evidence="7">
    <location>
        <begin position="279"/>
        <end position="295"/>
    </location>
</feature>
<feature type="transmembrane region" description="Helical" evidence="7">
    <location>
        <begin position="80"/>
        <end position="98"/>
    </location>
</feature>
<feature type="transmembrane region" description="Helical" evidence="7">
    <location>
        <begin position="301"/>
        <end position="318"/>
    </location>
</feature>
<dbReference type="PANTHER" id="PTHR23517:SF2">
    <property type="entry name" value="MULTIDRUG RESISTANCE PROTEIN MDTH"/>
    <property type="match status" value="1"/>
</dbReference>
<dbReference type="PROSITE" id="PS50850">
    <property type="entry name" value="MFS"/>
    <property type="match status" value="1"/>
</dbReference>
<evidence type="ECO:0000256" key="4">
    <source>
        <dbReference type="ARBA" id="ARBA00022692"/>
    </source>
</evidence>
<feature type="domain" description="Major facilitator superfamily (MFS) profile" evidence="8">
    <location>
        <begin position="13"/>
        <end position="392"/>
    </location>
</feature>
<dbReference type="InterPro" id="IPR036259">
    <property type="entry name" value="MFS_trans_sf"/>
</dbReference>
<dbReference type="EMBL" id="JARWAO010000009">
    <property type="protein sequence ID" value="MDR5897249.1"/>
    <property type="molecule type" value="Genomic_DNA"/>
</dbReference>
<reference evidence="9 10" key="1">
    <citation type="submission" date="2023-04" db="EMBL/GenBank/DDBJ databases">
        <title>A long-awaited taxogenomic arrangement of the family Halomonadaceae.</title>
        <authorList>
            <person name="De La Haba R."/>
            <person name="Chuvochina M."/>
            <person name="Wittouck S."/>
            <person name="Arahal D.R."/>
            <person name="Sanchez-Porro C."/>
            <person name="Hugenholtz P."/>
            <person name="Ventosa A."/>
        </authorList>
    </citation>
    <scope>NUCLEOTIDE SEQUENCE [LARGE SCALE GENOMIC DNA]</scope>
    <source>
        <strain evidence="9 10">DSM 22428</strain>
    </source>
</reference>
<name>A0ABU1GZ45_9GAMM</name>
<dbReference type="InterPro" id="IPR050171">
    <property type="entry name" value="MFS_Transporters"/>
</dbReference>
<dbReference type="RefSeq" id="WP_251595273.1">
    <property type="nucleotide sequence ID" value="NZ_JAMLJI010000005.1"/>
</dbReference>
<feature type="transmembrane region" description="Helical" evidence="7">
    <location>
        <begin position="45"/>
        <end position="68"/>
    </location>
</feature>
<evidence type="ECO:0000256" key="7">
    <source>
        <dbReference type="SAM" id="Phobius"/>
    </source>
</evidence>
<dbReference type="Gene3D" id="3.30.70.100">
    <property type="match status" value="1"/>
</dbReference>
<gene>
    <name evidence="9" type="ORF">QC825_14355</name>
</gene>
<feature type="transmembrane region" description="Helical" evidence="7">
    <location>
        <begin position="167"/>
        <end position="186"/>
    </location>
</feature>
<evidence type="ECO:0000256" key="2">
    <source>
        <dbReference type="ARBA" id="ARBA00022448"/>
    </source>
</evidence>
<proteinExistence type="predicted"/>
<feature type="transmembrane region" description="Helical" evidence="7">
    <location>
        <begin position="104"/>
        <end position="124"/>
    </location>
</feature>
<evidence type="ECO:0000256" key="3">
    <source>
        <dbReference type="ARBA" id="ARBA00022475"/>
    </source>
</evidence>
<dbReference type="InterPro" id="IPR011701">
    <property type="entry name" value="MFS"/>
</dbReference>
<keyword evidence="10" id="KW-1185">Reference proteome</keyword>
<feature type="transmembrane region" description="Helical" evidence="7">
    <location>
        <begin position="339"/>
        <end position="362"/>
    </location>
</feature>
<keyword evidence="5 7" id="KW-1133">Transmembrane helix</keyword>
<sequence length="450" mass="47954">MKKPALLPIELRAIVGLSSLYAVRMLGLFMLLPVLALYSSHLDHASPTLIGIALGIYGLTQAILQIPFGMLSDKIGRKTVISLGLGLFIIGSIVAALSESIYGVIAGRALQGSGAIAGAIMALLADRTREEVRTTAMAAVGMSIGLAFAAAMVAGPVLARFTGLEGIFWATAILATLSLVVLWKLVPAAPPRNHHDVGLNLGQIKTVITEPNLLRLDFSIFSLHLILTACFVAIPIRLKAISIPAMDHGFIYLPVMAVAFVAMVPFIIAAEKYRKMKPVFMGAIATFIIALALIALLPSRLWGLITLLWVFFIAFNLMESMLPSMISKIAPAGAKGTAMGLYSTSQFLGASVGGAGGGIIASSFGTNGVFWFTSLVAIIWFIVCAPLKTPRHLSSVLLPLSDDQLKNVESTRTTLLNRSGVEDLYIATDEGVAYLKVDRERYESAEAKEA</sequence>
<dbReference type="Gene3D" id="1.20.1250.20">
    <property type="entry name" value="MFS general substrate transporter like domains"/>
    <property type="match status" value="1"/>
</dbReference>
<evidence type="ECO:0000256" key="6">
    <source>
        <dbReference type="ARBA" id="ARBA00023136"/>
    </source>
</evidence>
<comment type="subcellular location">
    <subcellularLocation>
        <location evidence="1">Cell membrane</location>
        <topology evidence="1">Multi-pass membrane protein</topology>
    </subcellularLocation>
</comment>
<keyword evidence="6 7" id="KW-0472">Membrane</keyword>
<dbReference type="SUPFAM" id="SSF103473">
    <property type="entry name" value="MFS general substrate transporter"/>
    <property type="match status" value="1"/>
</dbReference>
<evidence type="ECO:0000313" key="9">
    <source>
        <dbReference type="EMBL" id="MDR5897249.1"/>
    </source>
</evidence>
<feature type="transmembrane region" description="Helical" evidence="7">
    <location>
        <begin position="218"/>
        <end position="238"/>
    </location>
</feature>
<feature type="transmembrane region" description="Helical" evidence="7">
    <location>
        <begin position="136"/>
        <end position="161"/>
    </location>
</feature>
<evidence type="ECO:0000259" key="8">
    <source>
        <dbReference type="PROSITE" id="PS50850"/>
    </source>
</evidence>
<dbReference type="InterPro" id="IPR020846">
    <property type="entry name" value="MFS_dom"/>
</dbReference>
<dbReference type="PANTHER" id="PTHR23517">
    <property type="entry name" value="RESISTANCE PROTEIN MDTM, PUTATIVE-RELATED-RELATED"/>
    <property type="match status" value="1"/>
</dbReference>
<dbReference type="Pfam" id="PF07690">
    <property type="entry name" value="MFS_1"/>
    <property type="match status" value="1"/>
</dbReference>
<evidence type="ECO:0000256" key="1">
    <source>
        <dbReference type="ARBA" id="ARBA00004651"/>
    </source>
</evidence>
<evidence type="ECO:0000256" key="5">
    <source>
        <dbReference type="ARBA" id="ARBA00022989"/>
    </source>
</evidence>